<evidence type="ECO:0000256" key="10">
    <source>
        <dbReference type="ARBA" id="ARBA00023136"/>
    </source>
</evidence>
<dbReference type="GO" id="GO:0008417">
    <property type="term" value="F:fucosyltransferase activity"/>
    <property type="evidence" value="ECO:0007669"/>
    <property type="project" value="InterPro"/>
</dbReference>
<evidence type="ECO:0000256" key="11">
    <source>
        <dbReference type="ARBA" id="ARBA00023180"/>
    </source>
</evidence>
<evidence type="ECO:0000256" key="7">
    <source>
        <dbReference type="ARBA" id="ARBA00022968"/>
    </source>
</evidence>
<feature type="domain" description="Fucosyltransferase C-terminal" evidence="13">
    <location>
        <begin position="211"/>
        <end position="395"/>
    </location>
</feature>
<keyword evidence="4 12" id="KW-0328">Glycosyltransferase</keyword>
<name>A0A9P0FS12_CHRIL</name>
<proteinExistence type="inferred from homology"/>
<evidence type="ECO:0000256" key="2">
    <source>
        <dbReference type="ARBA" id="ARBA00004922"/>
    </source>
</evidence>
<reference evidence="15" key="1">
    <citation type="submission" date="2021-12" db="EMBL/GenBank/DDBJ databases">
        <authorList>
            <person name="King R."/>
        </authorList>
    </citation>
    <scope>NUCLEOTIDE SEQUENCE</scope>
</reference>
<comment type="subcellular location">
    <subcellularLocation>
        <location evidence="1 12">Golgi apparatus</location>
        <location evidence="1 12">Golgi stack membrane</location>
        <topology evidence="1 12">Single-pass type II membrane protein</topology>
    </subcellularLocation>
</comment>
<protein>
    <recommendedName>
        <fullName evidence="12">Fucosyltransferase</fullName>
        <ecNumber evidence="12">2.4.1.-</ecNumber>
    </recommendedName>
</protein>
<dbReference type="OrthoDB" id="427096at2759"/>
<dbReference type="AlphaFoldDB" id="A0A9P0FS12"/>
<gene>
    <name evidence="15" type="ORF">CINC_LOCUS1162</name>
</gene>
<evidence type="ECO:0000313" key="15">
    <source>
        <dbReference type="EMBL" id="CAH0579398.1"/>
    </source>
</evidence>
<keyword evidence="16" id="KW-1185">Reference proteome</keyword>
<feature type="domain" description="Fucosyltransferase N-terminal" evidence="14">
    <location>
        <begin position="62"/>
        <end position="174"/>
    </location>
</feature>
<dbReference type="Gene3D" id="3.40.50.11660">
    <property type="entry name" value="Glycosyl transferase family 10, C-terminal domain"/>
    <property type="match status" value="1"/>
</dbReference>
<dbReference type="Pfam" id="PF17039">
    <property type="entry name" value="Glyco_tran_10_N"/>
    <property type="match status" value="1"/>
</dbReference>
<evidence type="ECO:0000256" key="6">
    <source>
        <dbReference type="ARBA" id="ARBA00022692"/>
    </source>
</evidence>
<evidence type="ECO:0000313" key="16">
    <source>
        <dbReference type="Proteomes" id="UP001154114"/>
    </source>
</evidence>
<keyword evidence="6 12" id="KW-0812">Transmembrane</keyword>
<dbReference type="PANTHER" id="PTHR48438">
    <property type="entry name" value="ALPHA-(1,3)-FUCOSYLTRANSFERASE C-RELATED"/>
    <property type="match status" value="1"/>
</dbReference>
<comment type="pathway">
    <text evidence="2">Protein modification; protein glycosylation.</text>
</comment>
<dbReference type="SUPFAM" id="SSF53756">
    <property type="entry name" value="UDP-Glycosyltransferase/glycogen phosphorylase"/>
    <property type="match status" value="1"/>
</dbReference>
<keyword evidence="8" id="KW-1133">Transmembrane helix</keyword>
<evidence type="ECO:0000256" key="3">
    <source>
        <dbReference type="ARBA" id="ARBA00008919"/>
    </source>
</evidence>
<evidence type="ECO:0000256" key="1">
    <source>
        <dbReference type="ARBA" id="ARBA00004447"/>
    </source>
</evidence>
<keyword evidence="7" id="KW-0735">Signal-anchor</keyword>
<dbReference type="InterPro" id="IPR055270">
    <property type="entry name" value="Glyco_tran_10_C"/>
</dbReference>
<evidence type="ECO:0000259" key="14">
    <source>
        <dbReference type="Pfam" id="PF17039"/>
    </source>
</evidence>
<evidence type="ECO:0000256" key="12">
    <source>
        <dbReference type="RuleBase" id="RU003832"/>
    </source>
</evidence>
<dbReference type="EMBL" id="LR824013">
    <property type="protein sequence ID" value="CAH0579398.1"/>
    <property type="molecule type" value="Genomic_DNA"/>
</dbReference>
<evidence type="ECO:0000259" key="13">
    <source>
        <dbReference type="Pfam" id="PF00852"/>
    </source>
</evidence>
<dbReference type="Pfam" id="PF00852">
    <property type="entry name" value="Glyco_transf_10"/>
    <property type="match status" value="1"/>
</dbReference>
<organism evidence="15 16">
    <name type="scientific">Chrysodeixis includens</name>
    <name type="common">Soybean looper</name>
    <name type="synonym">Pseudoplusia includens</name>
    <dbReference type="NCBI Taxonomy" id="689277"/>
    <lineage>
        <taxon>Eukaryota</taxon>
        <taxon>Metazoa</taxon>
        <taxon>Ecdysozoa</taxon>
        <taxon>Arthropoda</taxon>
        <taxon>Hexapoda</taxon>
        <taxon>Insecta</taxon>
        <taxon>Pterygota</taxon>
        <taxon>Neoptera</taxon>
        <taxon>Endopterygota</taxon>
        <taxon>Lepidoptera</taxon>
        <taxon>Glossata</taxon>
        <taxon>Ditrysia</taxon>
        <taxon>Noctuoidea</taxon>
        <taxon>Noctuidae</taxon>
        <taxon>Plusiinae</taxon>
        <taxon>Chrysodeixis</taxon>
    </lineage>
</organism>
<dbReference type="Proteomes" id="UP001154114">
    <property type="component" value="Chromosome 10"/>
</dbReference>
<keyword evidence="10" id="KW-0472">Membrane</keyword>
<accession>A0A9P0FS12</accession>
<dbReference type="GO" id="GO:0032580">
    <property type="term" value="C:Golgi cisterna membrane"/>
    <property type="evidence" value="ECO:0007669"/>
    <property type="project" value="UniProtKB-SubCell"/>
</dbReference>
<dbReference type="InterPro" id="IPR001503">
    <property type="entry name" value="Glyco_trans_10"/>
</dbReference>
<evidence type="ECO:0000256" key="5">
    <source>
        <dbReference type="ARBA" id="ARBA00022679"/>
    </source>
</evidence>
<evidence type="ECO:0000256" key="4">
    <source>
        <dbReference type="ARBA" id="ARBA00022676"/>
    </source>
</evidence>
<evidence type="ECO:0000256" key="9">
    <source>
        <dbReference type="ARBA" id="ARBA00023034"/>
    </source>
</evidence>
<dbReference type="InterPro" id="IPR031481">
    <property type="entry name" value="Glyco_tran_10_N"/>
</dbReference>
<dbReference type="EC" id="2.4.1.-" evidence="12"/>
<keyword evidence="9 12" id="KW-0333">Golgi apparatus</keyword>
<sequence>MLFPIRKACYFTVIVLMLVMSYQAFRTLNYTKRISDEIKAIAKQPKLNEVNEDVGEDTSVLKYILQWTSPNNVPLVYMGKGQETFIEKQCPYTNCFVTPDRTLLGDITNFDAIVFNGPEVLRLKSLPTSRSPHQKFVFATIESSDNYPACSNRFDGYFNWTWTYNLQSEVQWGYVAIRDSNGVKVGPKRQMHWMKLEDMDPVSEEFKKELKTKSKAAAWLVSNCHTRSKREDFVKKLKAEMEKHGLVLDVYGKCGNLKCPNQDIKDCDKLLKDTYYYYLSFENSFSEDYVTEKLLHPLTNDVVPIVYGAANYTRFMPDGIYLNARELDVETLVSKMKEGIEDPDKYAEYFRWKNHYRYHRLIKTLETDPYCLFCAHLNNQEMVQTTKVYKDFRSWWDPPGRC</sequence>
<keyword evidence="11" id="KW-0325">Glycoprotein</keyword>
<keyword evidence="5 12" id="KW-0808">Transferase</keyword>
<comment type="similarity">
    <text evidence="3 12">Belongs to the glycosyltransferase 10 family.</text>
</comment>
<dbReference type="PANTHER" id="PTHR48438:SF1">
    <property type="entry name" value="ALPHA-(1,3)-FUCOSYLTRANSFERASE C-RELATED"/>
    <property type="match status" value="1"/>
</dbReference>
<evidence type="ECO:0000256" key="8">
    <source>
        <dbReference type="ARBA" id="ARBA00022989"/>
    </source>
</evidence>
<dbReference type="InterPro" id="IPR038577">
    <property type="entry name" value="GT10-like_C_sf"/>
</dbReference>